<evidence type="ECO:0000313" key="2">
    <source>
        <dbReference type="EMBL" id="OUM20572.1"/>
    </source>
</evidence>
<feature type="chain" id="PRO_5038924174" description="Lipoprotein" evidence="1">
    <location>
        <begin position="22"/>
        <end position="175"/>
    </location>
</feature>
<evidence type="ECO:0000256" key="1">
    <source>
        <dbReference type="SAM" id="SignalP"/>
    </source>
</evidence>
<reference evidence="2 3" key="1">
    <citation type="submission" date="2017-05" db="EMBL/GenBank/DDBJ databases">
        <title>Butyricicoccus porcorum sp. nov. a butyrate-producing bacterium from the swine intestinal tract.</title>
        <authorList>
            <person name="Trachsel J."/>
            <person name="Humphrey S."/>
            <person name="Allen H.K."/>
        </authorList>
    </citation>
    <scope>NUCLEOTIDE SEQUENCE [LARGE SCALE GENOMIC DNA]</scope>
    <source>
        <strain evidence="2">BB10</strain>
    </source>
</reference>
<organism evidence="2 3">
    <name type="scientific">Butyricicoccus porcorum</name>
    <dbReference type="NCBI Taxonomy" id="1945634"/>
    <lineage>
        <taxon>Bacteria</taxon>
        <taxon>Bacillati</taxon>
        <taxon>Bacillota</taxon>
        <taxon>Clostridia</taxon>
        <taxon>Eubacteriales</taxon>
        <taxon>Butyricicoccaceae</taxon>
        <taxon>Butyricicoccus</taxon>
    </lineage>
</organism>
<dbReference type="PROSITE" id="PS51257">
    <property type="entry name" value="PROKAR_LIPOPROTEIN"/>
    <property type="match status" value="1"/>
</dbReference>
<comment type="caution">
    <text evidence="2">The sequence shown here is derived from an EMBL/GenBank/DDBJ whole genome shotgun (WGS) entry which is preliminary data.</text>
</comment>
<protein>
    <recommendedName>
        <fullName evidence="4">Lipoprotein</fullName>
    </recommendedName>
</protein>
<dbReference type="Proteomes" id="UP000194903">
    <property type="component" value="Unassembled WGS sequence"/>
</dbReference>
<name>A0A252F4B3_9FIRM</name>
<sequence length="175" mass="18796">MKRFLCILLSASLLLCPVLTGCGDKKEDTSESAGAEALTPQDSDTMHLNMLFTLIGTPDVGVTELLGDGIDQKYRADGSLKMRTFDGTACGVDITFDVCYDELGDVSSVDVDFPSSVSEEQLSATVTELTGRKPSKDGKWQAETAIISLAKADGYMCMTLEPFSAEPDSDDPVQY</sequence>
<dbReference type="EMBL" id="NHOC01000005">
    <property type="protein sequence ID" value="OUM20572.1"/>
    <property type="molecule type" value="Genomic_DNA"/>
</dbReference>
<gene>
    <name evidence="2" type="ORF">CBW42_07010</name>
</gene>
<evidence type="ECO:0000313" key="3">
    <source>
        <dbReference type="Proteomes" id="UP000194903"/>
    </source>
</evidence>
<proteinExistence type="predicted"/>
<dbReference type="AlphaFoldDB" id="A0A252F4B3"/>
<dbReference type="RefSeq" id="WP_087019117.1">
    <property type="nucleotide sequence ID" value="NZ_CP178353.1"/>
</dbReference>
<keyword evidence="1" id="KW-0732">Signal</keyword>
<feature type="signal peptide" evidence="1">
    <location>
        <begin position="1"/>
        <end position="21"/>
    </location>
</feature>
<keyword evidence="3" id="KW-1185">Reference proteome</keyword>
<evidence type="ECO:0008006" key="4">
    <source>
        <dbReference type="Google" id="ProtNLM"/>
    </source>
</evidence>
<accession>A0A252F4B3</accession>